<evidence type="ECO:0000313" key="7">
    <source>
        <dbReference type="RefSeq" id="XP_028260918.1"/>
    </source>
</evidence>
<dbReference type="RefSeq" id="XP_028260918.1">
    <property type="nucleotide sequence ID" value="XM_028405117.1"/>
</dbReference>
<dbReference type="InterPro" id="IPR013151">
    <property type="entry name" value="Immunoglobulin_dom"/>
</dbReference>
<evidence type="ECO:0000313" key="6">
    <source>
        <dbReference type="Proteomes" id="UP000515145"/>
    </source>
</evidence>
<dbReference type="GO" id="GO:0007166">
    <property type="term" value="P:cell surface receptor signaling pathway"/>
    <property type="evidence" value="ECO:0007669"/>
    <property type="project" value="TreeGrafter"/>
</dbReference>
<dbReference type="Proteomes" id="UP000515145">
    <property type="component" value="Chromosome 5"/>
</dbReference>
<keyword evidence="4" id="KW-0472">Membrane</keyword>
<dbReference type="InterPro" id="IPR003598">
    <property type="entry name" value="Ig_sub2"/>
</dbReference>
<dbReference type="SMART" id="SM00408">
    <property type="entry name" value="IGc2"/>
    <property type="match status" value="8"/>
</dbReference>
<organism evidence="6 7">
    <name type="scientific">Parambassis ranga</name>
    <name type="common">Indian glassy fish</name>
    <dbReference type="NCBI Taxonomy" id="210632"/>
    <lineage>
        <taxon>Eukaryota</taxon>
        <taxon>Metazoa</taxon>
        <taxon>Chordata</taxon>
        <taxon>Craniata</taxon>
        <taxon>Vertebrata</taxon>
        <taxon>Euteleostomi</taxon>
        <taxon>Actinopterygii</taxon>
        <taxon>Neopterygii</taxon>
        <taxon>Teleostei</taxon>
        <taxon>Neoteleostei</taxon>
        <taxon>Acanthomorphata</taxon>
        <taxon>Ovalentaria</taxon>
        <taxon>Ambassidae</taxon>
        <taxon>Parambassis</taxon>
    </lineage>
</organism>
<reference evidence="7" key="1">
    <citation type="submission" date="2025-08" db="UniProtKB">
        <authorList>
            <consortium name="RefSeq"/>
        </authorList>
    </citation>
    <scope>IDENTIFICATION</scope>
</reference>
<protein>
    <submittedName>
        <fullName evidence="7">Basement membrane-specific heparan sulfate proteoglycan core protein-like</fullName>
    </submittedName>
</protein>
<dbReference type="GO" id="GO:0009897">
    <property type="term" value="C:external side of plasma membrane"/>
    <property type="evidence" value="ECO:0007669"/>
    <property type="project" value="TreeGrafter"/>
</dbReference>
<dbReference type="PROSITE" id="PS50835">
    <property type="entry name" value="IG_LIKE"/>
    <property type="match status" value="9"/>
</dbReference>
<keyword evidence="6" id="KW-1185">Reference proteome</keyword>
<dbReference type="Pfam" id="PF00047">
    <property type="entry name" value="ig"/>
    <property type="match status" value="1"/>
</dbReference>
<evidence type="ECO:0000256" key="1">
    <source>
        <dbReference type="ARBA" id="ARBA00022729"/>
    </source>
</evidence>
<dbReference type="InterPro" id="IPR013783">
    <property type="entry name" value="Ig-like_fold"/>
</dbReference>
<dbReference type="InterPro" id="IPR036179">
    <property type="entry name" value="Ig-like_dom_sf"/>
</dbReference>
<keyword evidence="2" id="KW-1015">Disulfide bond</keyword>
<dbReference type="InterPro" id="IPR050488">
    <property type="entry name" value="Ig_Fc_receptor"/>
</dbReference>
<dbReference type="Pfam" id="PF13895">
    <property type="entry name" value="Ig_2"/>
    <property type="match status" value="4"/>
</dbReference>
<dbReference type="InterPro" id="IPR003599">
    <property type="entry name" value="Ig_sub"/>
</dbReference>
<dbReference type="PANTHER" id="PTHR11481">
    <property type="entry name" value="IMMUNOGLOBULIN FC RECEPTOR"/>
    <property type="match status" value="1"/>
</dbReference>
<dbReference type="SMART" id="SM00409">
    <property type="entry name" value="IG"/>
    <property type="match status" value="9"/>
</dbReference>
<keyword evidence="3" id="KW-0393">Immunoglobulin domain</keyword>
<sequence length="1050" mass="117329">SVILEHSWTEIFSGETITLRCDIQGAEGTQWTYEWKPDKFNSYPTSNKIWIKVTESDSGEYRCLGRRDTFSTTEWSEALKLTVSDKPRASLRADKTVIPAGGSITLTCSVDVSSGWKYYWYRHGSVYSEGRSINDQSDTVSVSEGGIYQCIGGRGGDPVFFTYISNEVTIKETDKPRASLNADKTVLPAGSSVTLTCSVKQSSGWKYFWYRDQTSSELLTTQEAVSLSDQQIRVSKEGEYWCRGGRGGRGGDPLYYATFVSMRQSEELKALEMPEEDYYNASYLIQLKALDSRNRPRASLRADKTVIPAGGSVTLTCSVDVSSGWKYYWYRRTSEYSGAQPINDQSDTVRVSEGGIYQCTGGRGDPVFYTYLSNEVTIKETVPSVTLQHSWPQIFIDETITLRCDIQGVEGRQWTYEWTHEWSNIPSISNEYRINRASSADSGEYRCRGRKENLSTTKWSEAFTLTVSSYKPRASLRADKTVIPPGGSVTLTCSVDVSSGWKYYWYRRTSESSEAQIIKSEASSKTVSVSEGGIYQCRGGRGGRGGDHVYYTEYSAAVTVEKRDSHKAVITQQPSWTQIFRGEKITLRCQIQNGRDTEWEFEWRTGSSQQIKRRGKLWVITASDSSRGQYWCRGKQRVDKFSSTEWSDPITLTVSAKPTAYLTADKSAVPAGGSVTLTCSVKQSSGWKYFWYRDQKSSEPLTTQEAVSLSDQHIRVSKEGEYWCRGGRGGRGGDPLYYTEYSQSVKVNKPDVEASSCPRTIHEKVGLTVQLSSCLPSEGVTVATWKYRTSTASGQTRDVTKVDQFKDRVGINRKDFSLTVRGLTLQDSGEFSFLSEVNDKQRETVTITLLVLEPITEVPVLKEINNTWIAYNESCTVWLDCTVTSNSTVTYNWTVRSQTFTGPRLRYILSPQEGATSFTCTASNIISEKSATTTVTCRNGTTTDHGNEPFPLMLILGVAGGGCLLIVIIVGLVVCVCCFKKRHTDSETNDLTVYADISEVTAEGTKPCSLYETIDNRVGAVTSTSPQTVYDQIQLNRMRKPSVSPYQDVS</sequence>
<feature type="non-terminal residue" evidence="7">
    <location>
        <position position="1"/>
    </location>
</feature>
<evidence type="ECO:0000256" key="4">
    <source>
        <dbReference type="SAM" id="Phobius"/>
    </source>
</evidence>
<keyword evidence="1" id="KW-0732">Signal</keyword>
<evidence type="ECO:0000256" key="2">
    <source>
        <dbReference type="ARBA" id="ARBA00023157"/>
    </source>
</evidence>
<feature type="domain" description="Ig-like" evidence="5">
    <location>
        <begin position="568"/>
        <end position="653"/>
    </location>
</feature>
<name>A0A6P7I4S7_9TELE</name>
<dbReference type="PANTHER" id="PTHR11481:SF64">
    <property type="entry name" value="FC RECEPTOR-LIKE PROTEIN 4"/>
    <property type="match status" value="1"/>
</dbReference>
<feature type="domain" description="Ig-like" evidence="5">
    <location>
        <begin position="658"/>
        <end position="725"/>
    </location>
</feature>
<dbReference type="Gene3D" id="2.60.40.10">
    <property type="entry name" value="Immunoglobulins"/>
    <property type="match status" value="10"/>
</dbReference>
<feature type="domain" description="Ig-like" evidence="5">
    <location>
        <begin position="87"/>
        <end position="150"/>
    </location>
</feature>
<dbReference type="GeneID" id="114435444"/>
<proteinExistence type="predicted"/>
<dbReference type="OrthoDB" id="6151406at2759"/>
<feature type="domain" description="Ig-like" evidence="5">
    <location>
        <begin position="296"/>
        <end position="360"/>
    </location>
</feature>
<feature type="domain" description="Ig-like" evidence="5">
    <location>
        <begin position="383"/>
        <end position="466"/>
    </location>
</feature>
<feature type="domain" description="Ig-like" evidence="5">
    <location>
        <begin position="1"/>
        <end position="82"/>
    </location>
</feature>
<accession>A0A6P7I4S7</accession>
<dbReference type="SUPFAM" id="SSF48726">
    <property type="entry name" value="Immunoglobulin"/>
    <property type="match status" value="9"/>
</dbReference>
<feature type="domain" description="Ig-like" evidence="5">
    <location>
        <begin position="472"/>
        <end position="538"/>
    </location>
</feature>
<keyword evidence="4" id="KW-1133">Transmembrane helix</keyword>
<gene>
    <name evidence="7" type="primary">LOC114435444</name>
</gene>
<dbReference type="InterPro" id="IPR007110">
    <property type="entry name" value="Ig-like_dom"/>
</dbReference>
<dbReference type="AlphaFoldDB" id="A0A6P7I4S7"/>
<feature type="domain" description="Ig-like" evidence="5">
    <location>
        <begin position="176"/>
        <end position="243"/>
    </location>
</feature>
<dbReference type="GO" id="GO:0004888">
    <property type="term" value="F:transmembrane signaling receptor activity"/>
    <property type="evidence" value="ECO:0007669"/>
    <property type="project" value="TreeGrafter"/>
</dbReference>
<feature type="domain" description="Ig-like" evidence="5">
    <location>
        <begin position="859"/>
        <end position="936"/>
    </location>
</feature>
<dbReference type="GO" id="GO:0006955">
    <property type="term" value="P:immune response"/>
    <property type="evidence" value="ECO:0007669"/>
    <property type="project" value="TreeGrafter"/>
</dbReference>
<keyword evidence="4" id="KW-0812">Transmembrane</keyword>
<dbReference type="InParanoid" id="A0A6P7I4S7"/>
<feature type="transmembrane region" description="Helical" evidence="4">
    <location>
        <begin position="952"/>
        <end position="979"/>
    </location>
</feature>
<evidence type="ECO:0000259" key="5">
    <source>
        <dbReference type="PROSITE" id="PS50835"/>
    </source>
</evidence>
<evidence type="ECO:0000256" key="3">
    <source>
        <dbReference type="ARBA" id="ARBA00023319"/>
    </source>
</evidence>